<keyword evidence="2" id="KW-1185">Reference proteome</keyword>
<sequence length="175" mass="20013">MHLHPPANRTSTPLSKSKQRKDAGHFLSTSIRLTKQLPLGSRTPVPSHYVNVTLVGELANLKTSVLRHFFDILEPQHQRCSKERQSQQFNQDLLQIMHSMGNKSVAYPCDKIFALLGLTGENDMSEWKEGWKSWCNIDLDYSKTVINNARTRIVDYRRGDIFIGIRETCVGPYAK</sequence>
<reference evidence="1" key="1">
    <citation type="journal article" date="2020" name="Stud. Mycol.">
        <title>101 Dothideomycetes genomes: a test case for predicting lifestyles and emergence of pathogens.</title>
        <authorList>
            <person name="Haridas S."/>
            <person name="Albert R."/>
            <person name="Binder M."/>
            <person name="Bloem J."/>
            <person name="Labutti K."/>
            <person name="Salamov A."/>
            <person name="Andreopoulos B."/>
            <person name="Baker S."/>
            <person name="Barry K."/>
            <person name="Bills G."/>
            <person name="Bluhm B."/>
            <person name="Cannon C."/>
            <person name="Castanera R."/>
            <person name="Culley D."/>
            <person name="Daum C."/>
            <person name="Ezra D."/>
            <person name="Gonzalez J."/>
            <person name="Henrissat B."/>
            <person name="Kuo A."/>
            <person name="Liang C."/>
            <person name="Lipzen A."/>
            <person name="Lutzoni F."/>
            <person name="Magnuson J."/>
            <person name="Mondo S."/>
            <person name="Nolan M."/>
            <person name="Ohm R."/>
            <person name="Pangilinan J."/>
            <person name="Park H.-J."/>
            <person name="Ramirez L."/>
            <person name="Alfaro M."/>
            <person name="Sun H."/>
            <person name="Tritt A."/>
            <person name="Yoshinaga Y."/>
            <person name="Zwiers L.-H."/>
            <person name="Turgeon B."/>
            <person name="Goodwin S."/>
            <person name="Spatafora J."/>
            <person name="Crous P."/>
            <person name="Grigoriev I."/>
        </authorList>
    </citation>
    <scope>NUCLEOTIDE SEQUENCE</scope>
    <source>
        <strain evidence="1">ATCC 200398</strain>
    </source>
</reference>
<proteinExistence type="predicted"/>
<evidence type="ECO:0000313" key="2">
    <source>
        <dbReference type="Proteomes" id="UP000799755"/>
    </source>
</evidence>
<dbReference type="Proteomes" id="UP000799755">
    <property type="component" value="Unassembled WGS sequence"/>
</dbReference>
<gene>
    <name evidence="1" type="ORF">BDR25DRAFT_360150</name>
</gene>
<dbReference type="EMBL" id="MU003527">
    <property type="protein sequence ID" value="KAF2465995.1"/>
    <property type="molecule type" value="Genomic_DNA"/>
</dbReference>
<comment type="caution">
    <text evidence="1">The sequence shown here is derived from an EMBL/GenBank/DDBJ whole genome shotgun (WGS) entry which is preliminary data.</text>
</comment>
<name>A0ACB6QIN0_9PLEO</name>
<accession>A0ACB6QIN0</accession>
<organism evidence="1 2">
    <name type="scientific">Lindgomyces ingoldianus</name>
    <dbReference type="NCBI Taxonomy" id="673940"/>
    <lineage>
        <taxon>Eukaryota</taxon>
        <taxon>Fungi</taxon>
        <taxon>Dikarya</taxon>
        <taxon>Ascomycota</taxon>
        <taxon>Pezizomycotina</taxon>
        <taxon>Dothideomycetes</taxon>
        <taxon>Pleosporomycetidae</taxon>
        <taxon>Pleosporales</taxon>
        <taxon>Lindgomycetaceae</taxon>
        <taxon>Lindgomyces</taxon>
    </lineage>
</organism>
<evidence type="ECO:0000313" key="1">
    <source>
        <dbReference type="EMBL" id="KAF2465995.1"/>
    </source>
</evidence>
<protein>
    <submittedName>
        <fullName evidence="1">Uncharacterized protein</fullName>
    </submittedName>
</protein>